<dbReference type="GO" id="GO:0005576">
    <property type="term" value="C:extracellular region"/>
    <property type="evidence" value="ECO:0007669"/>
    <property type="project" value="TreeGrafter"/>
</dbReference>
<dbReference type="Proteomes" id="UP000076842">
    <property type="component" value="Unassembled WGS sequence"/>
</dbReference>
<evidence type="ECO:0000256" key="3">
    <source>
        <dbReference type="ARBA" id="ARBA00023295"/>
    </source>
</evidence>
<dbReference type="PANTHER" id="PTHR31297:SF13">
    <property type="entry name" value="PUTATIVE-RELATED"/>
    <property type="match status" value="1"/>
</dbReference>
<dbReference type="AlphaFoldDB" id="A0A165GZ35"/>
<protein>
    <submittedName>
        <fullName evidence="6">Glycoside hydrolase family 5 protein</fullName>
    </submittedName>
</protein>
<dbReference type="GO" id="GO:0009251">
    <property type="term" value="P:glucan catabolic process"/>
    <property type="evidence" value="ECO:0007669"/>
    <property type="project" value="TreeGrafter"/>
</dbReference>
<evidence type="ECO:0000256" key="2">
    <source>
        <dbReference type="ARBA" id="ARBA00022801"/>
    </source>
</evidence>
<evidence type="ECO:0000313" key="7">
    <source>
        <dbReference type="Proteomes" id="UP000076842"/>
    </source>
</evidence>
<dbReference type="OrthoDB" id="1887033at2759"/>
<dbReference type="GO" id="GO:0009986">
    <property type="term" value="C:cell surface"/>
    <property type="evidence" value="ECO:0007669"/>
    <property type="project" value="TreeGrafter"/>
</dbReference>
<dbReference type="SUPFAM" id="SSF51445">
    <property type="entry name" value="(Trans)glycosidases"/>
    <property type="match status" value="1"/>
</dbReference>
<dbReference type="Gene3D" id="3.20.20.80">
    <property type="entry name" value="Glycosidases"/>
    <property type="match status" value="1"/>
</dbReference>
<dbReference type="EMBL" id="KV423948">
    <property type="protein sequence ID" value="KZT58664.1"/>
    <property type="molecule type" value="Genomic_DNA"/>
</dbReference>
<evidence type="ECO:0000313" key="6">
    <source>
        <dbReference type="EMBL" id="KZT58664.1"/>
    </source>
</evidence>
<dbReference type="STRING" id="1353952.A0A165GZ35"/>
<dbReference type="PANTHER" id="PTHR31297">
    <property type="entry name" value="GLUCAN ENDO-1,6-BETA-GLUCOSIDASE B"/>
    <property type="match status" value="1"/>
</dbReference>
<accession>A0A165GZ35</accession>
<keyword evidence="7" id="KW-1185">Reference proteome</keyword>
<keyword evidence="2 4" id="KW-0378">Hydrolase</keyword>
<dbReference type="Pfam" id="PF00150">
    <property type="entry name" value="Cellulase"/>
    <property type="match status" value="1"/>
</dbReference>
<feature type="domain" description="Glycoside hydrolase family 5" evidence="5">
    <location>
        <begin position="92"/>
        <end position="354"/>
    </location>
</feature>
<evidence type="ECO:0000259" key="5">
    <source>
        <dbReference type="Pfam" id="PF00150"/>
    </source>
</evidence>
<keyword evidence="3 4" id="KW-0326">Glycosidase</keyword>
<dbReference type="InterPro" id="IPR050386">
    <property type="entry name" value="Glycosyl_hydrolase_5"/>
</dbReference>
<dbReference type="InterPro" id="IPR001547">
    <property type="entry name" value="Glyco_hydro_5"/>
</dbReference>
<name>A0A165GZ35_9BASI</name>
<dbReference type="InParanoid" id="A0A165GZ35"/>
<dbReference type="GO" id="GO:0008422">
    <property type="term" value="F:beta-glucosidase activity"/>
    <property type="evidence" value="ECO:0007669"/>
    <property type="project" value="TreeGrafter"/>
</dbReference>
<sequence length="487" mass="55767">MVNKPIPIPPAPAPAPTGILKLKGEEIIDKDGNPIILKGAAVGGWMNMENFITGYPGHETGMREALLEVLGQEKYDFFFARLLEYFFDDKDAAFFASLGLNCLRVPFNYRHFEDDMNPGVFKERGFQWLDRIINICGKHGIYTILDLHAAPGGQSTGWHCDSGLTRALFWEHIEFQNRTIKLWEALAERYKDNTWVAGYNPLNEPADSKKAQRLLAWYDRVNAAILKIDPHHIQFYDGNTYAADFSDFMGRPPMPNSVYAIHDYAGYGFPASPELYTASSAQKSVLEKTFQRKIAYNEEIKGHIWNGEFGPVYAREWADGPKWEEINKARYMVLRDQLSIYDAKKISWSIWLYKDIGFQGMVYAAPDSPYVKKLQPFIEKKKVLAADAWGVDLSDVKDTFQPMEHWLVQNGPAIKKRYPPTWNPARHLGRPVRNILLAECLYPEYAEYFKGLSEDELEAFAASFKFENCVQREGLNAVLREHAAIQH</sequence>
<evidence type="ECO:0000256" key="1">
    <source>
        <dbReference type="ARBA" id="ARBA00005641"/>
    </source>
</evidence>
<gene>
    <name evidence="6" type="ORF">CALCODRAFT_230332</name>
</gene>
<proteinExistence type="inferred from homology"/>
<reference evidence="6 7" key="1">
    <citation type="journal article" date="2016" name="Mol. Biol. Evol.">
        <title>Comparative Genomics of Early-Diverging Mushroom-Forming Fungi Provides Insights into the Origins of Lignocellulose Decay Capabilities.</title>
        <authorList>
            <person name="Nagy L.G."/>
            <person name="Riley R."/>
            <person name="Tritt A."/>
            <person name="Adam C."/>
            <person name="Daum C."/>
            <person name="Floudas D."/>
            <person name="Sun H."/>
            <person name="Yadav J.S."/>
            <person name="Pangilinan J."/>
            <person name="Larsson K.H."/>
            <person name="Matsuura K."/>
            <person name="Barry K."/>
            <person name="Labutti K."/>
            <person name="Kuo R."/>
            <person name="Ohm R.A."/>
            <person name="Bhattacharya S.S."/>
            <person name="Shirouzu T."/>
            <person name="Yoshinaga Y."/>
            <person name="Martin F.M."/>
            <person name="Grigoriev I.V."/>
            <person name="Hibbett D.S."/>
        </authorList>
    </citation>
    <scope>NUCLEOTIDE SEQUENCE [LARGE SCALE GENOMIC DNA]</scope>
    <source>
        <strain evidence="6 7">HHB12733</strain>
    </source>
</reference>
<dbReference type="InterPro" id="IPR017853">
    <property type="entry name" value="GH"/>
</dbReference>
<organism evidence="6 7">
    <name type="scientific">Calocera cornea HHB12733</name>
    <dbReference type="NCBI Taxonomy" id="1353952"/>
    <lineage>
        <taxon>Eukaryota</taxon>
        <taxon>Fungi</taxon>
        <taxon>Dikarya</taxon>
        <taxon>Basidiomycota</taxon>
        <taxon>Agaricomycotina</taxon>
        <taxon>Dacrymycetes</taxon>
        <taxon>Dacrymycetales</taxon>
        <taxon>Dacrymycetaceae</taxon>
        <taxon>Calocera</taxon>
    </lineage>
</organism>
<dbReference type="FunFam" id="3.20.20.80:FF:000130">
    <property type="entry name" value="Endoglucanase C"/>
    <property type="match status" value="1"/>
</dbReference>
<comment type="similarity">
    <text evidence="1 4">Belongs to the glycosyl hydrolase 5 (cellulase A) family.</text>
</comment>
<evidence type="ECO:0000256" key="4">
    <source>
        <dbReference type="RuleBase" id="RU361153"/>
    </source>
</evidence>